<sequence length="201" mass="23983">MIKELSEKDLFQVAKIHKENLPSFLTEYPLSFIEKFYYFQIKRENQLLLGKIENGKLLGFVFGTDNVEKLYDNFISENKSYFYMNTFKTLLFHPKYFLLFAAKFFSKSFVSECKRQLVYIAVDQNLKTKGIGSELLQAFEEKWKGLNYYELEVESKNKAFDFYLKKGFYIVHQYNNWVEKKYLLGKYLHLLIIFTICNGIG</sequence>
<gene>
    <name evidence="2" type="ORF">N0B16_07415</name>
</gene>
<evidence type="ECO:0000313" key="2">
    <source>
        <dbReference type="EMBL" id="MCU7614261.1"/>
    </source>
</evidence>
<dbReference type="InterPro" id="IPR000182">
    <property type="entry name" value="GNAT_dom"/>
</dbReference>
<dbReference type="Gene3D" id="3.40.630.30">
    <property type="match status" value="1"/>
</dbReference>
<dbReference type="Pfam" id="PF13673">
    <property type="entry name" value="Acetyltransf_10"/>
    <property type="match status" value="1"/>
</dbReference>
<organism evidence="2 3">
    <name type="scientific">Chryseobacterium gilvum</name>
    <dbReference type="NCBI Taxonomy" id="2976534"/>
    <lineage>
        <taxon>Bacteria</taxon>
        <taxon>Pseudomonadati</taxon>
        <taxon>Bacteroidota</taxon>
        <taxon>Flavobacteriia</taxon>
        <taxon>Flavobacteriales</taxon>
        <taxon>Weeksellaceae</taxon>
        <taxon>Chryseobacterium group</taxon>
        <taxon>Chryseobacterium</taxon>
    </lineage>
</organism>
<protein>
    <submittedName>
        <fullName evidence="2">GNAT family N-acetyltransferase</fullName>
    </submittedName>
</protein>
<dbReference type="Proteomes" id="UP001208114">
    <property type="component" value="Unassembled WGS sequence"/>
</dbReference>
<dbReference type="EMBL" id="JAOTEN010000002">
    <property type="protein sequence ID" value="MCU7614261.1"/>
    <property type="molecule type" value="Genomic_DNA"/>
</dbReference>
<accession>A0ABT2VW86</accession>
<feature type="domain" description="N-acetyltransferase" evidence="1">
    <location>
        <begin position="1"/>
        <end position="189"/>
    </location>
</feature>
<name>A0ABT2VW86_9FLAO</name>
<dbReference type="RefSeq" id="WP_262990154.1">
    <property type="nucleotide sequence ID" value="NZ_JAOTEN010000002.1"/>
</dbReference>
<reference evidence="3" key="1">
    <citation type="submission" date="2023-07" db="EMBL/GenBank/DDBJ databases">
        <title>Chryseobacterium sp. GMJ5 Genome sequencing and assembly.</title>
        <authorList>
            <person name="Jung Y."/>
        </authorList>
    </citation>
    <scope>NUCLEOTIDE SEQUENCE [LARGE SCALE GENOMIC DNA]</scope>
    <source>
        <strain evidence="3">GMJ5</strain>
    </source>
</reference>
<proteinExistence type="predicted"/>
<evidence type="ECO:0000259" key="1">
    <source>
        <dbReference type="PROSITE" id="PS51186"/>
    </source>
</evidence>
<comment type="caution">
    <text evidence="2">The sequence shown here is derived from an EMBL/GenBank/DDBJ whole genome shotgun (WGS) entry which is preliminary data.</text>
</comment>
<dbReference type="SUPFAM" id="SSF55729">
    <property type="entry name" value="Acyl-CoA N-acyltransferases (Nat)"/>
    <property type="match status" value="1"/>
</dbReference>
<dbReference type="InterPro" id="IPR016181">
    <property type="entry name" value="Acyl_CoA_acyltransferase"/>
</dbReference>
<keyword evidence="3" id="KW-1185">Reference proteome</keyword>
<dbReference type="PROSITE" id="PS51186">
    <property type="entry name" value="GNAT"/>
    <property type="match status" value="1"/>
</dbReference>
<evidence type="ECO:0000313" key="3">
    <source>
        <dbReference type="Proteomes" id="UP001208114"/>
    </source>
</evidence>